<dbReference type="PIRSF" id="PIRSF021497">
    <property type="entry name" value="Sulphotransferase_Stf0"/>
    <property type="match status" value="1"/>
</dbReference>
<dbReference type="Pfam" id="PF09037">
    <property type="entry name" value="Sulphotransf"/>
    <property type="match status" value="1"/>
</dbReference>
<protein>
    <recommendedName>
        <fullName evidence="1">Sulphotransferase Stf0 domain-containing protein</fullName>
    </recommendedName>
</protein>
<dbReference type="SUPFAM" id="SSF52540">
    <property type="entry name" value="P-loop containing nucleoside triphosphate hydrolases"/>
    <property type="match status" value="1"/>
</dbReference>
<dbReference type="InterPro" id="IPR027417">
    <property type="entry name" value="P-loop_NTPase"/>
</dbReference>
<dbReference type="Proteomes" id="UP000646579">
    <property type="component" value="Unassembled WGS sequence"/>
</dbReference>
<proteinExistence type="predicted"/>
<evidence type="ECO:0000313" key="2">
    <source>
        <dbReference type="EMBL" id="GHA16865.1"/>
    </source>
</evidence>
<name>A0A918S1P8_9HYPH</name>
<gene>
    <name evidence="2" type="ORF">GCM10007989_10060</name>
</gene>
<evidence type="ECO:0000313" key="3">
    <source>
        <dbReference type="Proteomes" id="UP000646579"/>
    </source>
</evidence>
<dbReference type="RefSeq" id="WP_189423979.1">
    <property type="nucleotide sequence ID" value="NZ_BMZE01000001.1"/>
</dbReference>
<organism evidence="2 3">
    <name type="scientific">Devosia pacifica</name>
    <dbReference type="NCBI Taxonomy" id="1335967"/>
    <lineage>
        <taxon>Bacteria</taxon>
        <taxon>Pseudomonadati</taxon>
        <taxon>Pseudomonadota</taxon>
        <taxon>Alphaproteobacteria</taxon>
        <taxon>Hyphomicrobiales</taxon>
        <taxon>Devosiaceae</taxon>
        <taxon>Devosia</taxon>
    </lineage>
</organism>
<dbReference type="Gene3D" id="3.40.50.300">
    <property type="entry name" value="P-loop containing nucleotide triphosphate hydrolases"/>
    <property type="match status" value="1"/>
</dbReference>
<feature type="domain" description="Sulphotransferase Stf0" evidence="1">
    <location>
        <begin position="6"/>
        <end position="248"/>
    </location>
</feature>
<evidence type="ECO:0000259" key="1">
    <source>
        <dbReference type="Pfam" id="PF09037"/>
    </source>
</evidence>
<keyword evidence="3" id="KW-1185">Reference proteome</keyword>
<dbReference type="EMBL" id="BMZE01000001">
    <property type="protein sequence ID" value="GHA16865.1"/>
    <property type="molecule type" value="Genomic_DNA"/>
</dbReference>
<dbReference type="InterPro" id="IPR024628">
    <property type="entry name" value="Sulfotransferase_Stf0_dom"/>
</dbReference>
<accession>A0A918S1P8</accession>
<sequence>MKKPVSYIICGTPRTGSTLLCELLAATNVCGCANSYFREQDVTWWAKRWGVLPGARLDDPRFDALYLAAMMRAATRGKVFGLRVMHASLDDAARRLGNALGSRERLVVQFERAFGPVSYIHLRRKDKVAQAISRLKAEQSGLWHLNADGSVMEGEERRAPVQYDAAQISTFVEELEKDEAGWDAFFSEQQIEPYRITYEDLTARPHDTIAEVLRLLGRDPSLAHDLPLPTAKMADATSREWAERFRQERPALA</sequence>
<dbReference type="AlphaFoldDB" id="A0A918S1P8"/>
<reference evidence="2" key="2">
    <citation type="submission" date="2020-09" db="EMBL/GenBank/DDBJ databases">
        <authorList>
            <person name="Sun Q."/>
            <person name="Kim S."/>
        </authorList>
    </citation>
    <scope>NUCLEOTIDE SEQUENCE</scope>
    <source>
        <strain evidence="2">KCTC 32437</strain>
    </source>
</reference>
<dbReference type="GO" id="GO:0016740">
    <property type="term" value="F:transferase activity"/>
    <property type="evidence" value="ECO:0007669"/>
    <property type="project" value="InterPro"/>
</dbReference>
<dbReference type="InterPro" id="IPR015124">
    <property type="entry name" value="Stf0"/>
</dbReference>
<reference evidence="2" key="1">
    <citation type="journal article" date="2014" name="Int. J. Syst. Evol. Microbiol.">
        <title>Complete genome sequence of Corynebacterium casei LMG S-19264T (=DSM 44701T), isolated from a smear-ripened cheese.</title>
        <authorList>
            <consortium name="US DOE Joint Genome Institute (JGI-PGF)"/>
            <person name="Walter F."/>
            <person name="Albersmeier A."/>
            <person name="Kalinowski J."/>
            <person name="Ruckert C."/>
        </authorList>
    </citation>
    <scope>NUCLEOTIDE SEQUENCE</scope>
    <source>
        <strain evidence="2">KCTC 32437</strain>
    </source>
</reference>
<comment type="caution">
    <text evidence="2">The sequence shown here is derived from an EMBL/GenBank/DDBJ whole genome shotgun (WGS) entry which is preliminary data.</text>
</comment>